<reference evidence="1 2" key="1">
    <citation type="journal article" date="2018" name="Nat. Biotechnol.">
        <title>A standardized bacterial taxonomy based on genome phylogeny substantially revises the tree of life.</title>
        <authorList>
            <person name="Parks D.H."/>
            <person name="Chuvochina M."/>
            <person name="Waite D.W."/>
            <person name="Rinke C."/>
            <person name="Skarshewski A."/>
            <person name="Chaumeil P.A."/>
            <person name="Hugenholtz P."/>
        </authorList>
    </citation>
    <scope>NUCLEOTIDE SEQUENCE [LARGE SCALE GENOMIC DNA]</scope>
    <source>
        <strain evidence="1">UBA11978</strain>
    </source>
</reference>
<dbReference type="Proteomes" id="UP000263517">
    <property type="component" value="Unassembled WGS sequence"/>
</dbReference>
<proteinExistence type="predicted"/>
<accession>A0A350P165</accession>
<dbReference type="AlphaFoldDB" id="A0A350P165"/>
<dbReference type="EMBL" id="DNAN01000163">
    <property type="protein sequence ID" value="HAW75032.1"/>
    <property type="molecule type" value="Genomic_DNA"/>
</dbReference>
<evidence type="ECO:0000313" key="2">
    <source>
        <dbReference type="Proteomes" id="UP000263517"/>
    </source>
</evidence>
<evidence type="ECO:0000313" key="1">
    <source>
        <dbReference type="EMBL" id="HAW75032.1"/>
    </source>
</evidence>
<comment type="caution">
    <text evidence="1">The sequence shown here is derived from an EMBL/GenBank/DDBJ whole genome shotgun (WGS) entry which is preliminary data.</text>
</comment>
<organism evidence="1 2">
    <name type="scientific">Alteromonas australica</name>
    <dbReference type="NCBI Taxonomy" id="589873"/>
    <lineage>
        <taxon>Bacteria</taxon>
        <taxon>Pseudomonadati</taxon>
        <taxon>Pseudomonadota</taxon>
        <taxon>Gammaproteobacteria</taxon>
        <taxon>Alteromonadales</taxon>
        <taxon>Alteromonadaceae</taxon>
        <taxon>Alteromonas/Salinimonas group</taxon>
        <taxon>Alteromonas</taxon>
    </lineage>
</organism>
<gene>
    <name evidence="1" type="ORF">DCW74_04760</name>
</gene>
<sequence length="183" mass="18768">MTLSGIRLKQSLSARVASTGLQSSILVGGSTSASLNSSHADIIYGFSLKSGHASNQVRWSLKEHTLEQLEASTAPTCTESVGATGTPASILDADGNSISNAVTALAIYYEIPADVTTGSFVKATSSADQFSTIKLVGNTSDSAVRSVLMSCRTACDSDTVTFTFGGTDGAGVKVNVVYLANTT</sequence>
<name>A0A350P165_9ALTE</name>
<protein>
    <submittedName>
        <fullName evidence="1">Uncharacterized protein</fullName>
    </submittedName>
</protein>